<dbReference type="OrthoDB" id="10373068at2759"/>
<dbReference type="Pfam" id="PF00067">
    <property type="entry name" value="p450"/>
    <property type="match status" value="1"/>
</dbReference>
<sequence>MKIRETEDRKFIQDQLFDKLRREVLSTTQPLSNRSLKSMTYLNHVINGCLRLHAPVNAVIRTRLSDCRLLCGGRPNGPIYIRAGTHVFMNFGAIHTDQDL</sequence>
<evidence type="ECO:0000256" key="3">
    <source>
        <dbReference type="ARBA" id="ARBA00022617"/>
    </source>
</evidence>
<comment type="caution">
    <text evidence="9">The sequence shown here is derived from an EMBL/GenBank/DDBJ whole genome shotgun (WGS) entry which is preliminary data.</text>
</comment>
<dbReference type="PANTHER" id="PTHR24287:SF1">
    <property type="entry name" value="P450, PUTATIVE (EUROFUNG)-RELATED"/>
    <property type="match status" value="1"/>
</dbReference>
<dbReference type="GO" id="GO:0016705">
    <property type="term" value="F:oxidoreductase activity, acting on paired donors, with incorporation or reduction of molecular oxygen"/>
    <property type="evidence" value="ECO:0007669"/>
    <property type="project" value="InterPro"/>
</dbReference>
<gene>
    <name evidence="9" type="ORF">BCON_0161g00010</name>
</gene>
<organism evidence="9 10">
    <name type="scientific">Botryotinia convoluta</name>
    <dbReference type="NCBI Taxonomy" id="54673"/>
    <lineage>
        <taxon>Eukaryota</taxon>
        <taxon>Fungi</taxon>
        <taxon>Dikarya</taxon>
        <taxon>Ascomycota</taxon>
        <taxon>Pezizomycotina</taxon>
        <taxon>Leotiomycetes</taxon>
        <taxon>Helotiales</taxon>
        <taxon>Sclerotiniaceae</taxon>
        <taxon>Botryotinia</taxon>
    </lineage>
</organism>
<dbReference type="InterPro" id="IPR047146">
    <property type="entry name" value="Cyt_P450_E_CYP52_fungi"/>
</dbReference>
<evidence type="ECO:0000313" key="9">
    <source>
        <dbReference type="EMBL" id="TGO51428.1"/>
    </source>
</evidence>
<dbReference type="AlphaFoldDB" id="A0A4Z1HQW7"/>
<keyword evidence="10" id="KW-1185">Reference proteome</keyword>
<dbReference type="Proteomes" id="UP000297527">
    <property type="component" value="Unassembled WGS sequence"/>
</dbReference>
<keyword evidence="5" id="KW-0560">Oxidoreductase</keyword>
<comment type="similarity">
    <text evidence="2">Belongs to the cytochrome P450 family.</text>
</comment>
<keyword evidence="4" id="KW-0479">Metal-binding</keyword>
<evidence type="ECO:0000256" key="4">
    <source>
        <dbReference type="ARBA" id="ARBA00022723"/>
    </source>
</evidence>
<evidence type="ECO:0000256" key="2">
    <source>
        <dbReference type="ARBA" id="ARBA00010617"/>
    </source>
</evidence>
<protein>
    <submittedName>
        <fullName evidence="9">Uncharacterized protein</fullName>
    </submittedName>
</protein>
<keyword evidence="6" id="KW-0408">Iron</keyword>
<accession>A0A4Z1HQW7</accession>
<evidence type="ECO:0000256" key="1">
    <source>
        <dbReference type="ARBA" id="ARBA00001971"/>
    </source>
</evidence>
<keyword evidence="3" id="KW-0349">Heme</keyword>
<dbReference type="SUPFAM" id="SSF48264">
    <property type="entry name" value="Cytochrome P450"/>
    <property type="match status" value="1"/>
</dbReference>
<dbReference type="InterPro" id="IPR036396">
    <property type="entry name" value="Cyt_P450_sf"/>
</dbReference>
<proteinExistence type="inferred from homology"/>
<dbReference type="GO" id="GO:0020037">
    <property type="term" value="F:heme binding"/>
    <property type="evidence" value="ECO:0007669"/>
    <property type="project" value="InterPro"/>
</dbReference>
<keyword evidence="7" id="KW-0843">Virulence</keyword>
<name>A0A4Z1HQW7_9HELO</name>
<dbReference type="GO" id="GO:0005506">
    <property type="term" value="F:iron ion binding"/>
    <property type="evidence" value="ECO:0007669"/>
    <property type="project" value="InterPro"/>
</dbReference>
<reference evidence="9 10" key="1">
    <citation type="submission" date="2017-12" db="EMBL/GenBank/DDBJ databases">
        <title>Comparative genomics of Botrytis spp.</title>
        <authorList>
            <person name="Valero-Jimenez C.A."/>
            <person name="Tapia P."/>
            <person name="Veloso J."/>
            <person name="Silva-Moreno E."/>
            <person name="Staats M."/>
            <person name="Valdes J.H."/>
            <person name="Van Kan J.A.L."/>
        </authorList>
    </citation>
    <scope>NUCLEOTIDE SEQUENCE [LARGE SCALE GENOMIC DNA]</scope>
    <source>
        <strain evidence="9 10">MUCL11595</strain>
    </source>
</reference>
<evidence type="ECO:0000256" key="8">
    <source>
        <dbReference type="ARBA" id="ARBA00023033"/>
    </source>
</evidence>
<evidence type="ECO:0000256" key="5">
    <source>
        <dbReference type="ARBA" id="ARBA00023002"/>
    </source>
</evidence>
<dbReference type="Gene3D" id="1.10.630.10">
    <property type="entry name" value="Cytochrome P450"/>
    <property type="match status" value="1"/>
</dbReference>
<dbReference type="InterPro" id="IPR001128">
    <property type="entry name" value="Cyt_P450"/>
</dbReference>
<dbReference type="GO" id="GO:0004497">
    <property type="term" value="F:monooxygenase activity"/>
    <property type="evidence" value="ECO:0007669"/>
    <property type="project" value="UniProtKB-KW"/>
</dbReference>
<evidence type="ECO:0000256" key="6">
    <source>
        <dbReference type="ARBA" id="ARBA00023004"/>
    </source>
</evidence>
<dbReference type="EMBL" id="PQXN01000161">
    <property type="protein sequence ID" value="TGO51428.1"/>
    <property type="molecule type" value="Genomic_DNA"/>
</dbReference>
<dbReference type="PANTHER" id="PTHR24287">
    <property type="entry name" value="P450, PUTATIVE (EUROFUNG)-RELATED"/>
    <property type="match status" value="1"/>
</dbReference>
<comment type="cofactor">
    <cofactor evidence="1">
        <name>heme</name>
        <dbReference type="ChEBI" id="CHEBI:30413"/>
    </cofactor>
</comment>
<keyword evidence="8" id="KW-0503">Monooxygenase</keyword>
<evidence type="ECO:0000313" key="10">
    <source>
        <dbReference type="Proteomes" id="UP000297527"/>
    </source>
</evidence>
<evidence type="ECO:0000256" key="7">
    <source>
        <dbReference type="ARBA" id="ARBA00023026"/>
    </source>
</evidence>